<evidence type="ECO:0000313" key="2">
    <source>
        <dbReference type="EMBL" id="CAK9863200.1"/>
    </source>
</evidence>
<evidence type="ECO:0000259" key="1">
    <source>
        <dbReference type="Pfam" id="PF01207"/>
    </source>
</evidence>
<dbReference type="EMBL" id="OZ023714">
    <property type="protein sequence ID" value="CAK9863200.1"/>
    <property type="molecule type" value="Genomic_DNA"/>
</dbReference>
<evidence type="ECO:0000313" key="3">
    <source>
        <dbReference type="Proteomes" id="UP001497522"/>
    </source>
</evidence>
<dbReference type="Gene3D" id="3.20.20.70">
    <property type="entry name" value="Aldolase class I"/>
    <property type="match status" value="2"/>
</dbReference>
<dbReference type="CDD" id="cd02801">
    <property type="entry name" value="DUS_like_FMN"/>
    <property type="match status" value="1"/>
</dbReference>
<dbReference type="Pfam" id="PF01207">
    <property type="entry name" value="Dus"/>
    <property type="match status" value="1"/>
</dbReference>
<keyword evidence="3" id="KW-1185">Reference proteome</keyword>
<protein>
    <recommendedName>
        <fullName evidence="1">DUS-like FMN-binding domain-containing protein</fullName>
    </recommendedName>
</protein>
<dbReference type="PANTHER" id="PTHR47679">
    <property type="entry name" value="PROTEIN TORNADO 1"/>
    <property type="match status" value="1"/>
</dbReference>
<gene>
    <name evidence="2" type="ORF">CSSPJE1EN2_LOCUS6195</name>
</gene>
<dbReference type="Gene3D" id="3.80.10.10">
    <property type="entry name" value="Ribonuclease Inhibitor"/>
    <property type="match status" value="3"/>
</dbReference>
<dbReference type="InterPro" id="IPR035587">
    <property type="entry name" value="DUS-like_FMN-bd"/>
</dbReference>
<dbReference type="InterPro" id="IPR016024">
    <property type="entry name" value="ARM-type_fold"/>
</dbReference>
<dbReference type="Proteomes" id="UP001497522">
    <property type="component" value="Chromosome 13"/>
</dbReference>
<dbReference type="InterPro" id="IPR013785">
    <property type="entry name" value="Aldolase_TIM"/>
</dbReference>
<dbReference type="InterPro" id="IPR032675">
    <property type="entry name" value="LRR_dom_sf"/>
</dbReference>
<dbReference type="SUPFAM" id="SSF52047">
    <property type="entry name" value="RNI-like"/>
    <property type="match status" value="1"/>
</dbReference>
<dbReference type="SUPFAM" id="SSF48371">
    <property type="entry name" value="ARM repeat"/>
    <property type="match status" value="1"/>
</dbReference>
<dbReference type="PANTHER" id="PTHR47679:SF1">
    <property type="entry name" value="PROTEIN TORNADO 1"/>
    <property type="match status" value="1"/>
</dbReference>
<name>A0ABP1AKW9_9BRYO</name>
<sequence length="1538" mass="173991">MAEVSHGTGDETLGDGGLEELCVLLKASDIVVFELMFFCREKNRSHRHQVAVNFRPGGQKLLYIPFGPEVEYTDLMQAIGECTNLNKLSFWQKFSLCDDLLCVQLCKALCKNHSVSDLIIDLIVDGSRDCQPNFDIFLNQIVVTLESNVGLKLFTFQFHSLHAPTFWCSDGFANALERNRTLEVFRMCFSDLPSEQELQRLVQPLIADGNGQQKNSTLIELSLEVMGRYEREDEESLTVAANVLAKMLQNNSSLKQLSLRADKPRYSVDSFAEALETNHTLEHLYLRGNLLNLQRLLQPLTVDANGQQSNTTLLQLRLVQQDDMQPIVDSLAKMLQNNSSLKELNLEGNRNFTESDVCALIESLENNNSLEVLNLSYCAYCAGERKLWIPCVQQDDMQPIGDSLAKMLQNNSSLKELNLTGNRNFTESDVCALIKSLENNNSLEVLDLSYCAGVRDSVFLTIMDMLVVNKTLKDIRLRDTELQREGKSEVVKQELEKNAVYMSLLKELPVAKATSARVFLCGYPYAGVVGDLKTKFAKVVDVALEPITIDSHSSQSARLVVKLIQENVQDLLNKLPHVYKICIAIRLALKAWVSKHPDKPLMDWDKFSELCQGLLPRLVKFDQSVIKLAEDALIKLNEDRYKAVAKCLHTSGDIIFFEDLDFVVVNVDWFCHQVLGHLIKLSHDQVHVTNRDRPPLTNEHGFTTKECLQDFLNASMKCSGGRKLQNVQTKQLMELMLSLELCFEGTCGPSTNGLFIPATLASHNRTSHTVLTPWERPPIQGRLKEPVYFGRRLQCDDQACTFIPPGFFCRLQVFLHNKFLDDNHQLIADYTFKKNAISILYDGMEIVVEFDNDVSSHIDILVFSSEKGYDEALDIVHERITKHIQTLRGAFDGCQGIILLEGIVRKECVKSRLSFKSRLDQAILVEVLKKRILAAGSKWQSWQHTWREVNRENMRLPVSFEIAIEMMGREERDDVRRRLSPELKSHELNQNLVITESKFDHQPRAFAPTSSHEPVHDIQKAVHDIREVVHDIQEAVHDYGKDVKILVKSEMQTVPRFYLFTTKGFKQRLVRELARGIKVVQLHLLCECRTGLHKVEGKEGCEVIIEDKRWQEIHAVILEGLKWVVPAIKLGLHIAMGLGNIIPNPAEAKEQEKWHGFVKTICLKENKKKGWLDFRTGRSPLIFFFTYVLWVRNLAGARVLLFPRHASVQMMLLLNHKIAPLHMELQYRGKRILAPMVCGGTLPFRMLSAKYGADITSGEEMVDHRLLRCTRKNNKMLGTVDVVEKDTDTVVFWTCDEEMGPVVFQIGTSDAVQAVQAANLVYIVTTLERSLNIPVMCKICLLKTHHDTVELAGGIEKTGVAAIVVHGRKVADRPRGPTQWDGVAEVVSALSIPVIANGDVVVAANCCLNTVFMQLDTYHNLTVVVPLLVSEDEKALVTCISCLTKLIGRLPSEEFMAKLPSFLVVLFDAFDNRNAEVRKMVVFCLFEIYIMLGKPFVPYLGSLSSTQLPLVTIKCKLYLSGQNRHVPRDTTNLARSIN</sequence>
<dbReference type="SUPFAM" id="SSF51395">
    <property type="entry name" value="FMN-linked oxidoreductases"/>
    <property type="match status" value="1"/>
</dbReference>
<reference evidence="2" key="1">
    <citation type="submission" date="2024-03" db="EMBL/GenBank/DDBJ databases">
        <authorList>
            <consortium name="ELIXIR-Norway"/>
            <consortium name="Elixir Norway"/>
        </authorList>
    </citation>
    <scope>NUCLEOTIDE SEQUENCE</scope>
</reference>
<organism evidence="2 3">
    <name type="scientific">Sphagnum jensenii</name>
    <dbReference type="NCBI Taxonomy" id="128206"/>
    <lineage>
        <taxon>Eukaryota</taxon>
        <taxon>Viridiplantae</taxon>
        <taxon>Streptophyta</taxon>
        <taxon>Embryophyta</taxon>
        <taxon>Bryophyta</taxon>
        <taxon>Sphagnophytina</taxon>
        <taxon>Sphagnopsida</taxon>
        <taxon>Sphagnales</taxon>
        <taxon>Sphagnaceae</taxon>
        <taxon>Sphagnum</taxon>
    </lineage>
</organism>
<accession>A0ABP1AKW9</accession>
<feature type="domain" description="DUS-like FMN-binding" evidence="1">
    <location>
        <begin position="1323"/>
        <end position="1402"/>
    </location>
</feature>
<proteinExistence type="predicted"/>